<dbReference type="SMART" id="SM00857">
    <property type="entry name" value="Resolvase"/>
    <property type="match status" value="1"/>
</dbReference>
<accession>A0ABW4ZS19</accession>
<dbReference type="Gene3D" id="3.40.50.1390">
    <property type="entry name" value="Resolvase, N-terminal catalytic domain"/>
    <property type="match status" value="1"/>
</dbReference>
<dbReference type="InterPro" id="IPR006118">
    <property type="entry name" value="Recombinase_CS"/>
</dbReference>
<dbReference type="Gene3D" id="3.90.1750.20">
    <property type="entry name" value="Putative Large Serine Recombinase, Chain B, Domain 2"/>
    <property type="match status" value="1"/>
</dbReference>
<dbReference type="PROSITE" id="PS51736">
    <property type="entry name" value="RECOMBINASES_3"/>
    <property type="match status" value="1"/>
</dbReference>
<dbReference type="InterPro" id="IPR006119">
    <property type="entry name" value="Resolv_N"/>
</dbReference>
<dbReference type="Pfam" id="PF13408">
    <property type="entry name" value="Zn_ribbon_recom"/>
    <property type="match status" value="1"/>
</dbReference>
<feature type="coiled-coil region" evidence="5">
    <location>
        <begin position="412"/>
        <end position="475"/>
    </location>
</feature>
<dbReference type="SUPFAM" id="SSF53041">
    <property type="entry name" value="Resolvase-like"/>
    <property type="match status" value="1"/>
</dbReference>
<evidence type="ECO:0000256" key="5">
    <source>
        <dbReference type="SAM" id="Coils"/>
    </source>
</evidence>
<keyword evidence="5" id="KW-0175">Coiled coil</keyword>
<dbReference type="Proteomes" id="UP001597343">
    <property type="component" value="Unassembled WGS sequence"/>
</dbReference>
<evidence type="ECO:0000256" key="4">
    <source>
        <dbReference type="PROSITE-ProRule" id="PRU10137"/>
    </source>
</evidence>
<dbReference type="InterPro" id="IPR036162">
    <property type="entry name" value="Resolvase-like_N_sf"/>
</dbReference>
<dbReference type="Pfam" id="PF07508">
    <property type="entry name" value="Recombinase"/>
    <property type="match status" value="1"/>
</dbReference>
<dbReference type="Pfam" id="PF00239">
    <property type="entry name" value="Resolvase"/>
    <property type="match status" value="1"/>
</dbReference>
<dbReference type="InterPro" id="IPR050639">
    <property type="entry name" value="SSR_resolvase"/>
</dbReference>
<feature type="domain" description="Recombinase" evidence="7">
    <location>
        <begin position="180"/>
        <end position="309"/>
    </location>
</feature>
<proteinExistence type="predicted"/>
<evidence type="ECO:0000313" key="9">
    <source>
        <dbReference type="Proteomes" id="UP001597343"/>
    </source>
</evidence>
<sequence length="550" mass="64104">MIQYEGKKEYTPQELLNLIERIKAIVYARVSTGDQVKNYSIESQIKLCVDKAKREMGYQENEILVVIEPGESGDDPNRPALNHVLDMIENGVGRKVFMLHPNRMSRDLYLQTMVSRRVWERGCDLVFVEFDVDPDNPESMLMYNIQGSIAQYNKAKILADTDRGRKTMLNKNKIPGIRRIYGYSFHKELDTLVENPEEKDVYLRMVSWIRFGKEGQEMSCTRVAEELSLLGVPGPDGGIWYQSTVSRILRNPVYLGTYFYGKTKIEKKRGQKRQVAQPKNKWYSISVPRYIDEEAYEDVQRKLNDNVKKGRGAKTDHYLLKGLVRCGRCGAAVGAAPLKRSQSVTYYYYGCTRKTKKGFKVGTGEPNQVCRGRNWRQDVVDEQVWNYLLDRLQDPDRIIAEVVKQQQDVKQIEELHQKQSTHEKRLKENNDERKNFLQLFAKGRIRSEEELDELLASVDQRIDHLEHELTMVKEALRNASMTIDELEIVKQSIEEFRKIIYHNDFNFKAKKMLVERFVSKVILGENTIEIITRWHPISQSIEQRRPSGYG</sequence>
<evidence type="ECO:0000259" key="6">
    <source>
        <dbReference type="PROSITE" id="PS51736"/>
    </source>
</evidence>
<dbReference type="PROSITE" id="PS00397">
    <property type="entry name" value="RECOMBINASES_1"/>
    <property type="match status" value="1"/>
</dbReference>
<dbReference type="InterPro" id="IPR025827">
    <property type="entry name" value="Zn_ribbon_recom_dom"/>
</dbReference>
<protein>
    <submittedName>
        <fullName evidence="8">Recombinase family protein</fullName>
    </submittedName>
</protein>
<evidence type="ECO:0000259" key="7">
    <source>
        <dbReference type="PROSITE" id="PS51737"/>
    </source>
</evidence>
<evidence type="ECO:0000313" key="8">
    <source>
        <dbReference type="EMBL" id="MFD2168514.1"/>
    </source>
</evidence>
<gene>
    <name evidence="8" type="ORF">ACFSOY_00595</name>
</gene>
<feature type="active site" description="O-(5'-phospho-DNA)-serine intermediate" evidence="4">
    <location>
        <position position="31"/>
    </location>
</feature>
<keyword evidence="3" id="KW-0233">DNA recombination</keyword>
<dbReference type="PROSITE" id="PS51737">
    <property type="entry name" value="RECOMBINASE_DNA_BIND"/>
    <property type="match status" value="1"/>
</dbReference>
<evidence type="ECO:0000256" key="1">
    <source>
        <dbReference type="ARBA" id="ARBA00022908"/>
    </source>
</evidence>
<reference evidence="9" key="1">
    <citation type="journal article" date="2019" name="Int. J. Syst. Evol. Microbiol.">
        <title>The Global Catalogue of Microorganisms (GCM) 10K type strain sequencing project: providing services to taxonomists for standard genome sequencing and annotation.</title>
        <authorList>
            <consortium name="The Broad Institute Genomics Platform"/>
            <consortium name="The Broad Institute Genome Sequencing Center for Infectious Disease"/>
            <person name="Wu L."/>
            <person name="Ma J."/>
        </authorList>
    </citation>
    <scope>NUCLEOTIDE SEQUENCE [LARGE SCALE GENOMIC DNA]</scope>
    <source>
        <strain evidence="9">CGMCC 1.13574</strain>
    </source>
</reference>
<dbReference type="InterPro" id="IPR038109">
    <property type="entry name" value="DNA_bind_recomb_sf"/>
</dbReference>
<name>A0ABW4ZS19_9BACL</name>
<dbReference type="CDD" id="cd00338">
    <property type="entry name" value="Ser_Recombinase"/>
    <property type="match status" value="1"/>
</dbReference>
<evidence type="ECO:0000256" key="3">
    <source>
        <dbReference type="ARBA" id="ARBA00023172"/>
    </source>
</evidence>
<keyword evidence="2" id="KW-0238">DNA-binding</keyword>
<comment type="caution">
    <text evidence="8">The sequence shown here is derived from an EMBL/GenBank/DDBJ whole genome shotgun (WGS) entry which is preliminary data.</text>
</comment>
<feature type="domain" description="Resolvase/invertase-type recombinase catalytic" evidence="6">
    <location>
        <begin position="23"/>
        <end position="172"/>
    </location>
</feature>
<evidence type="ECO:0000256" key="2">
    <source>
        <dbReference type="ARBA" id="ARBA00023125"/>
    </source>
</evidence>
<dbReference type="PANTHER" id="PTHR30461:SF23">
    <property type="entry name" value="DNA RECOMBINASE-RELATED"/>
    <property type="match status" value="1"/>
</dbReference>
<dbReference type="PANTHER" id="PTHR30461">
    <property type="entry name" value="DNA-INVERTASE FROM LAMBDOID PROPHAGE"/>
    <property type="match status" value="1"/>
</dbReference>
<keyword evidence="1" id="KW-0229">DNA integration</keyword>
<dbReference type="InterPro" id="IPR011109">
    <property type="entry name" value="DNA_bind_recombinase_dom"/>
</dbReference>
<keyword evidence="9" id="KW-1185">Reference proteome</keyword>
<dbReference type="EMBL" id="JBHUIO010000002">
    <property type="protein sequence ID" value="MFD2168514.1"/>
    <property type="molecule type" value="Genomic_DNA"/>
</dbReference>
<organism evidence="8 9">
    <name type="scientific">Tumebacillus lipolyticus</name>
    <dbReference type="NCBI Taxonomy" id="1280370"/>
    <lineage>
        <taxon>Bacteria</taxon>
        <taxon>Bacillati</taxon>
        <taxon>Bacillota</taxon>
        <taxon>Bacilli</taxon>
        <taxon>Bacillales</taxon>
        <taxon>Alicyclobacillaceae</taxon>
        <taxon>Tumebacillus</taxon>
    </lineage>
</organism>
<dbReference type="RefSeq" id="WP_386043295.1">
    <property type="nucleotide sequence ID" value="NZ_JBHUIO010000002.1"/>
</dbReference>